<accession>A0AAV8XBL4</accession>
<reference evidence="3" key="1">
    <citation type="journal article" date="2023" name="Insect Mol. Biol.">
        <title>Genome sequencing provides insights into the evolution of gene families encoding plant cell wall-degrading enzymes in longhorned beetles.</title>
        <authorList>
            <person name="Shin N.R."/>
            <person name="Okamura Y."/>
            <person name="Kirsch R."/>
            <person name="Pauchet Y."/>
        </authorList>
    </citation>
    <scope>NUCLEOTIDE SEQUENCE</scope>
    <source>
        <strain evidence="3">AMC_N1</strain>
    </source>
</reference>
<feature type="compositionally biased region" description="Acidic residues" evidence="1">
    <location>
        <begin position="32"/>
        <end position="62"/>
    </location>
</feature>
<feature type="signal peptide" evidence="2">
    <location>
        <begin position="1"/>
        <end position="18"/>
    </location>
</feature>
<keyword evidence="4" id="KW-1185">Reference proteome</keyword>
<evidence type="ECO:0000256" key="2">
    <source>
        <dbReference type="SAM" id="SignalP"/>
    </source>
</evidence>
<feature type="region of interest" description="Disordered" evidence="1">
    <location>
        <begin position="108"/>
        <end position="133"/>
    </location>
</feature>
<proteinExistence type="predicted"/>
<name>A0AAV8XBL4_9CUCU</name>
<keyword evidence="2" id="KW-0732">Signal</keyword>
<dbReference type="Proteomes" id="UP001162162">
    <property type="component" value="Unassembled WGS sequence"/>
</dbReference>
<comment type="caution">
    <text evidence="3">The sequence shown here is derived from an EMBL/GenBank/DDBJ whole genome shotgun (WGS) entry which is preliminary data.</text>
</comment>
<gene>
    <name evidence="3" type="ORF">NQ318_014857</name>
</gene>
<organism evidence="3 4">
    <name type="scientific">Aromia moschata</name>
    <dbReference type="NCBI Taxonomy" id="1265417"/>
    <lineage>
        <taxon>Eukaryota</taxon>
        <taxon>Metazoa</taxon>
        <taxon>Ecdysozoa</taxon>
        <taxon>Arthropoda</taxon>
        <taxon>Hexapoda</taxon>
        <taxon>Insecta</taxon>
        <taxon>Pterygota</taxon>
        <taxon>Neoptera</taxon>
        <taxon>Endopterygota</taxon>
        <taxon>Coleoptera</taxon>
        <taxon>Polyphaga</taxon>
        <taxon>Cucujiformia</taxon>
        <taxon>Chrysomeloidea</taxon>
        <taxon>Cerambycidae</taxon>
        <taxon>Cerambycinae</taxon>
        <taxon>Callichromatini</taxon>
        <taxon>Aromia</taxon>
    </lineage>
</organism>
<feature type="chain" id="PRO_5043922559" evidence="2">
    <location>
        <begin position="19"/>
        <end position="133"/>
    </location>
</feature>
<feature type="compositionally biased region" description="Polar residues" evidence="1">
    <location>
        <begin position="122"/>
        <end position="133"/>
    </location>
</feature>
<evidence type="ECO:0000256" key="1">
    <source>
        <dbReference type="SAM" id="MobiDB-lite"/>
    </source>
</evidence>
<protein>
    <submittedName>
        <fullName evidence="3">Uncharacterized protein</fullName>
    </submittedName>
</protein>
<dbReference type="EMBL" id="JAPWTK010000744">
    <property type="protein sequence ID" value="KAJ8936419.1"/>
    <property type="molecule type" value="Genomic_DNA"/>
</dbReference>
<dbReference type="AlphaFoldDB" id="A0AAV8XBL4"/>
<sequence length="133" mass="14169">MKAYFLLLLFVLPAVILMFNNGNSLLAYGEEDPLEDEAEVEGESDAEAEVEVSGVDEEDDEITTTSSPDADTTLLFVKPVSTGASQLAQASPTPVLLPLRPSAGQVLAPSCGTIEPRDGKDSSLQWQSQLTVQ</sequence>
<evidence type="ECO:0000313" key="4">
    <source>
        <dbReference type="Proteomes" id="UP001162162"/>
    </source>
</evidence>
<evidence type="ECO:0000313" key="3">
    <source>
        <dbReference type="EMBL" id="KAJ8936419.1"/>
    </source>
</evidence>
<feature type="region of interest" description="Disordered" evidence="1">
    <location>
        <begin position="32"/>
        <end position="70"/>
    </location>
</feature>